<dbReference type="RefSeq" id="WP_121934261.1">
    <property type="nucleotide sequence ID" value="NZ_RDOJ01000006.1"/>
</dbReference>
<gene>
    <name evidence="1" type="ORF">EAH69_05905</name>
</gene>
<dbReference type="Gene3D" id="1.25.40.380">
    <property type="entry name" value="Protein of unknown function DUF1810"/>
    <property type="match status" value="1"/>
</dbReference>
<reference evidence="1 2" key="1">
    <citation type="submission" date="2018-10" db="EMBL/GenBank/DDBJ databases">
        <authorList>
            <person name="Chen X."/>
        </authorList>
    </citation>
    <scope>NUCLEOTIDE SEQUENCE [LARGE SCALE GENOMIC DNA]</scope>
    <source>
        <strain evidence="1 2">YIM 102668</strain>
    </source>
</reference>
<dbReference type="Proteomes" id="UP000275348">
    <property type="component" value="Unassembled WGS sequence"/>
</dbReference>
<protein>
    <submittedName>
        <fullName evidence="1">DUF1810 family protein</fullName>
    </submittedName>
</protein>
<dbReference type="OrthoDB" id="9801870at2"/>
<evidence type="ECO:0000313" key="1">
    <source>
        <dbReference type="EMBL" id="RLZ10676.1"/>
    </source>
</evidence>
<accession>A0A3L9MF71</accession>
<dbReference type="AlphaFoldDB" id="A0A3L9MF71"/>
<dbReference type="EMBL" id="RDOJ01000006">
    <property type="protein sequence ID" value="RLZ10676.1"/>
    <property type="molecule type" value="Genomic_DNA"/>
</dbReference>
<dbReference type="InterPro" id="IPR014937">
    <property type="entry name" value="DUF1810"/>
</dbReference>
<sequence length="157" mass="18008">MKLGDLLQKKPNDRYNLQRFENAQAFVFDEALMEVHAGKVQTNWVIFTFPQVVGLGKSDSSLEFGVGSIEEARAYVQNEELYGNYLELLEVLMMHKGTLPQLIFGKNDAMKLKSSLTLFNFIKPKEAIIKKVLEIFYQGQTDKKTLDIIKQMKQKKG</sequence>
<proteinExistence type="predicted"/>
<name>A0A3L9MF71_9FLAO</name>
<comment type="caution">
    <text evidence="1">The sequence shown here is derived from an EMBL/GenBank/DDBJ whole genome shotgun (WGS) entry which is preliminary data.</text>
</comment>
<dbReference type="SUPFAM" id="SSF140736">
    <property type="entry name" value="Rv1873-like"/>
    <property type="match status" value="1"/>
</dbReference>
<organism evidence="1 2">
    <name type="scientific">Faecalibacter macacae</name>
    <dbReference type="NCBI Taxonomy" id="1859289"/>
    <lineage>
        <taxon>Bacteria</taxon>
        <taxon>Pseudomonadati</taxon>
        <taxon>Bacteroidota</taxon>
        <taxon>Flavobacteriia</taxon>
        <taxon>Flavobacteriales</taxon>
        <taxon>Weeksellaceae</taxon>
        <taxon>Faecalibacter</taxon>
    </lineage>
</organism>
<keyword evidence="2" id="KW-1185">Reference proteome</keyword>
<dbReference type="InterPro" id="IPR036287">
    <property type="entry name" value="Rv1873-like_sf"/>
</dbReference>
<evidence type="ECO:0000313" key="2">
    <source>
        <dbReference type="Proteomes" id="UP000275348"/>
    </source>
</evidence>
<dbReference type="Pfam" id="PF08837">
    <property type="entry name" value="DUF1810"/>
    <property type="match status" value="1"/>
</dbReference>